<proteinExistence type="predicted"/>
<evidence type="ECO:0000256" key="1">
    <source>
        <dbReference type="SAM" id="MobiDB-lite"/>
    </source>
</evidence>
<dbReference type="AlphaFoldDB" id="G0UN13"/>
<feature type="region of interest" description="Disordered" evidence="1">
    <location>
        <begin position="1"/>
        <end position="68"/>
    </location>
</feature>
<gene>
    <name evidence="2" type="ORF">TCIL3000_5_2890</name>
</gene>
<sequence length="143" mass="16170">MIREQFPRPEEVPSWRPGTPPITRASKRGKAPTPVVETRDEANALPQAEPCNPNPQVPAGSVDTNRNTLVPVNDYLHGRRGRPRYHRHLAACPPKWAPGCMRSQLDETMRNHFHRKQVAFIESRSMLAEVSRRGAPTTTALRH</sequence>
<name>G0UN13_TRYCI</name>
<accession>G0UN13</accession>
<evidence type="ECO:0000313" key="2">
    <source>
        <dbReference type="EMBL" id="CCC90572.1"/>
    </source>
</evidence>
<dbReference type="EMBL" id="HE575318">
    <property type="protein sequence ID" value="CCC90572.1"/>
    <property type="molecule type" value="Genomic_DNA"/>
</dbReference>
<organism evidence="2">
    <name type="scientific">Trypanosoma congolense (strain IL3000)</name>
    <dbReference type="NCBI Taxonomy" id="1068625"/>
    <lineage>
        <taxon>Eukaryota</taxon>
        <taxon>Discoba</taxon>
        <taxon>Euglenozoa</taxon>
        <taxon>Kinetoplastea</taxon>
        <taxon>Metakinetoplastina</taxon>
        <taxon>Trypanosomatida</taxon>
        <taxon>Trypanosomatidae</taxon>
        <taxon>Trypanosoma</taxon>
        <taxon>Nannomonas</taxon>
    </lineage>
</organism>
<feature type="compositionally biased region" description="Basic and acidic residues" evidence="1">
    <location>
        <begin position="1"/>
        <end position="13"/>
    </location>
</feature>
<reference evidence="2" key="1">
    <citation type="journal article" date="2012" name="Proc. Natl. Acad. Sci. U.S.A.">
        <title>Antigenic diversity is generated by distinct evolutionary mechanisms in African trypanosome species.</title>
        <authorList>
            <person name="Jackson A.P."/>
            <person name="Berry A."/>
            <person name="Aslett M."/>
            <person name="Allison H.C."/>
            <person name="Burton P."/>
            <person name="Vavrova-Anderson J."/>
            <person name="Brown R."/>
            <person name="Browne H."/>
            <person name="Corton N."/>
            <person name="Hauser H."/>
            <person name="Gamble J."/>
            <person name="Gilderthorp R."/>
            <person name="Marcello L."/>
            <person name="McQuillan J."/>
            <person name="Otto T.D."/>
            <person name="Quail M.A."/>
            <person name="Sanders M.J."/>
            <person name="van Tonder A."/>
            <person name="Ginger M.L."/>
            <person name="Field M.C."/>
            <person name="Barry J.D."/>
            <person name="Hertz-Fowler C."/>
            <person name="Berriman M."/>
        </authorList>
    </citation>
    <scope>NUCLEOTIDE SEQUENCE</scope>
    <source>
        <strain evidence="2">IL3000</strain>
    </source>
</reference>
<protein>
    <submittedName>
        <fullName evidence="2">Uncharacterized protein</fullName>
    </submittedName>
</protein>